<proteinExistence type="predicted"/>
<keyword evidence="3" id="KW-1185">Reference proteome</keyword>
<accession>A0A210PKT8</accession>
<organism evidence="2 3">
    <name type="scientific">Mizuhopecten yessoensis</name>
    <name type="common">Japanese scallop</name>
    <name type="synonym">Patinopecten yessoensis</name>
    <dbReference type="NCBI Taxonomy" id="6573"/>
    <lineage>
        <taxon>Eukaryota</taxon>
        <taxon>Metazoa</taxon>
        <taxon>Spiralia</taxon>
        <taxon>Lophotrochozoa</taxon>
        <taxon>Mollusca</taxon>
        <taxon>Bivalvia</taxon>
        <taxon>Autobranchia</taxon>
        <taxon>Pteriomorphia</taxon>
        <taxon>Pectinida</taxon>
        <taxon>Pectinoidea</taxon>
        <taxon>Pectinidae</taxon>
        <taxon>Mizuhopecten</taxon>
    </lineage>
</organism>
<feature type="compositionally biased region" description="Polar residues" evidence="1">
    <location>
        <begin position="303"/>
        <end position="314"/>
    </location>
</feature>
<dbReference type="AlphaFoldDB" id="A0A210PKT8"/>
<comment type="caution">
    <text evidence="2">The sequence shown here is derived from an EMBL/GenBank/DDBJ whole genome shotgun (WGS) entry which is preliminary data.</text>
</comment>
<evidence type="ECO:0000313" key="2">
    <source>
        <dbReference type="EMBL" id="OWF37103.1"/>
    </source>
</evidence>
<evidence type="ECO:0000313" key="3">
    <source>
        <dbReference type="Proteomes" id="UP000242188"/>
    </source>
</evidence>
<name>A0A210PKT8_MIZYE</name>
<feature type="region of interest" description="Disordered" evidence="1">
    <location>
        <begin position="282"/>
        <end position="318"/>
    </location>
</feature>
<gene>
    <name evidence="2" type="ORF">KP79_PYT09794</name>
</gene>
<protein>
    <submittedName>
        <fullName evidence="2">Uncharacterized protein</fullName>
    </submittedName>
</protein>
<dbReference type="EMBL" id="NEDP02005595">
    <property type="protein sequence ID" value="OWF37103.1"/>
    <property type="molecule type" value="Genomic_DNA"/>
</dbReference>
<evidence type="ECO:0000256" key="1">
    <source>
        <dbReference type="SAM" id="MobiDB-lite"/>
    </source>
</evidence>
<reference evidence="2 3" key="1">
    <citation type="journal article" date="2017" name="Nat. Ecol. Evol.">
        <title>Scallop genome provides insights into evolution of bilaterian karyotype and development.</title>
        <authorList>
            <person name="Wang S."/>
            <person name="Zhang J."/>
            <person name="Jiao W."/>
            <person name="Li J."/>
            <person name="Xun X."/>
            <person name="Sun Y."/>
            <person name="Guo X."/>
            <person name="Huan P."/>
            <person name="Dong B."/>
            <person name="Zhang L."/>
            <person name="Hu X."/>
            <person name="Sun X."/>
            <person name="Wang J."/>
            <person name="Zhao C."/>
            <person name="Wang Y."/>
            <person name="Wang D."/>
            <person name="Huang X."/>
            <person name="Wang R."/>
            <person name="Lv J."/>
            <person name="Li Y."/>
            <person name="Zhang Z."/>
            <person name="Liu B."/>
            <person name="Lu W."/>
            <person name="Hui Y."/>
            <person name="Liang J."/>
            <person name="Zhou Z."/>
            <person name="Hou R."/>
            <person name="Li X."/>
            <person name="Liu Y."/>
            <person name="Li H."/>
            <person name="Ning X."/>
            <person name="Lin Y."/>
            <person name="Zhao L."/>
            <person name="Xing Q."/>
            <person name="Dou J."/>
            <person name="Li Y."/>
            <person name="Mao J."/>
            <person name="Guo H."/>
            <person name="Dou H."/>
            <person name="Li T."/>
            <person name="Mu C."/>
            <person name="Jiang W."/>
            <person name="Fu Q."/>
            <person name="Fu X."/>
            <person name="Miao Y."/>
            <person name="Liu J."/>
            <person name="Yu Q."/>
            <person name="Li R."/>
            <person name="Liao H."/>
            <person name="Li X."/>
            <person name="Kong Y."/>
            <person name="Jiang Z."/>
            <person name="Chourrout D."/>
            <person name="Li R."/>
            <person name="Bao Z."/>
        </authorList>
    </citation>
    <scope>NUCLEOTIDE SEQUENCE [LARGE SCALE GENOMIC DNA]</scope>
    <source>
        <strain evidence="2 3">PY_sf001</strain>
    </source>
</reference>
<feature type="region of interest" description="Disordered" evidence="1">
    <location>
        <begin position="125"/>
        <end position="173"/>
    </location>
</feature>
<feature type="compositionally biased region" description="Low complexity" evidence="1">
    <location>
        <begin position="151"/>
        <end position="166"/>
    </location>
</feature>
<dbReference type="OrthoDB" id="6092908at2759"/>
<sequence>MSLIQEIGHLYHDFNISNAYTTLDAREQLRTRQINAREDKQLGKFTEVIDKAKDICKRRREWEEDTLRRQLKVLQMKTPSLDRGLRQETERLRRYETSMMSRNSSSGLRMQSRVTNFSEKATLYNQQWPSHTMTPLPPSSRCGRGGESRRTFTSSRESNNSGSTSRPDYNTENQVNFMKRAENVTKELHKLYRRQKERRSSNQHLLNLIRINNKELLMKARIFFKDEEATAVLESILSGDSSKHVEQNGVKFHRDATSSSYSENENNDMITSVNTYHDPTTAIRRDSTRDPSVMPLREDVSDTESGPVSSTVANASDPDSMVIRGRTKWTEIFKTPELWKMYTADSNARKNKKDPVSSLVTITARYRRTMVR</sequence>
<dbReference type="Proteomes" id="UP000242188">
    <property type="component" value="Unassembled WGS sequence"/>
</dbReference>